<evidence type="ECO:0000313" key="3">
    <source>
        <dbReference type="EMBL" id="TCS60352.1"/>
    </source>
</evidence>
<name>A0A4R3J512_9PROT</name>
<dbReference type="RefSeq" id="WP_132940050.1">
    <property type="nucleotide sequence ID" value="NZ_CP119676.1"/>
</dbReference>
<dbReference type="InterPro" id="IPR023696">
    <property type="entry name" value="Ureohydrolase_dom_sf"/>
</dbReference>
<proteinExistence type="inferred from homology"/>
<dbReference type="InterPro" id="IPR023801">
    <property type="entry name" value="His_deacetylse_dom"/>
</dbReference>
<gene>
    <name evidence="3" type="ORF">EDD55_11153</name>
</gene>
<dbReference type="Proteomes" id="UP000295304">
    <property type="component" value="Unassembled WGS sequence"/>
</dbReference>
<dbReference type="PANTHER" id="PTHR10625:SF10">
    <property type="entry name" value="HISTONE DEACETYLASE HDAC1"/>
    <property type="match status" value="1"/>
</dbReference>
<dbReference type="PRINTS" id="PR01270">
    <property type="entry name" value="HDASUPER"/>
</dbReference>
<evidence type="ECO:0000259" key="2">
    <source>
        <dbReference type="Pfam" id="PF00850"/>
    </source>
</evidence>
<dbReference type="PANTHER" id="PTHR10625">
    <property type="entry name" value="HISTONE DEACETYLASE HDAC1-RELATED"/>
    <property type="match status" value="1"/>
</dbReference>
<dbReference type="GO" id="GO:0040029">
    <property type="term" value="P:epigenetic regulation of gene expression"/>
    <property type="evidence" value="ECO:0007669"/>
    <property type="project" value="TreeGrafter"/>
</dbReference>
<dbReference type="InterPro" id="IPR037138">
    <property type="entry name" value="His_deacetylse_dom_sf"/>
</dbReference>
<dbReference type="AlphaFoldDB" id="A0A4R3J512"/>
<comment type="similarity">
    <text evidence="1">Belongs to the histone deacetylase family.</text>
</comment>
<evidence type="ECO:0000256" key="1">
    <source>
        <dbReference type="ARBA" id="ARBA00005947"/>
    </source>
</evidence>
<dbReference type="Gene3D" id="3.40.800.20">
    <property type="entry name" value="Histone deacetylase domain"/>
    <property type="match status" value="1"/>
</dbReference>
<keyword evidence="4" id="KW-1185">Reference proteome</keyword>
<comment type="caution">
    <text evidence="3">The sequence shown here is derived from an EMBL/GenBank/DDBJ whole genome shotgun (WGS) entry which is preliminary data.</text>
</comment>
<dbReference type="CDD" id="cd11599">
    <property type="entry name" value="HDAC_classII_2"/>
    <property type="match status" value="1"/>
</dbReference>
<accession>A0A4R3J512</accession>
<protein>
    <submittedName>
        <fullName evidence="3">Acetoin utilization deacetylase AcuC-like enzyme</fullName>
    </submittedName>
</protein>
<dbReference type="InterPro" id="IPR000286">
    <property type="entry name" value="HDACs"/>
</dbReference>
<feature type="domain" description="Histone deacetylase" evidence="2">
    <location>
        <begin position="20"/>
        <end position="305"/>
    </location>
</feature>
<organism evidence="3 4">
    <name type="scientific">Varunaivibrio sulfuroxidans</name>
    <dbReference type="NCBI Taxonomy" id="1773489"/>
    <lineage>
        <taxon>Bacteria</taxon>
        <taxon>Pseudomonadati</taxon>
        <taxon>Pseudomonadota</taxon>
        <taxon>Alphaproteobacteria</taxon>
        <taxon>Rhodospirillales</taxon>
        <taxon>Magnetovibrionaceae</taxon>
        <taxon>Varunaivibrio</taxon>
    </lineage>
</organism>
<sequence length="311" mass="32468">MTTLFLTHPIFLRHDTGPGHPERAARLEAVTRALEGVSFVPLHRAQADKASREDLLRVHDRAYVEGVFARMPAKGVVHLDPDTVISPQSGESALFAVGAVMQGVDAVLAGRADNAFCAVRPPGHHSEPGRAMGFCLFNNIAVGALYALEHEGVARVAIVDFDVHHGNGSETVARGRADLFYASSHQSPAYPGTGRADDHGPLGNILNVELPPGTGSAAFRAAYVDKILPAVAAFAPDMILLSAGFDGHGRDPLAAHDLSADDYAWLTGELCALAGRCCSGRIVSVLEGGYDLEALGASVAAHVGGLMGAGD</sequence>
<dbReference type="EMBL" id="SLZW01000011">
    <property type="protein sequence ID" value="TCS60352.1"/>
    <property type="molecule type" value="Genomic_DNA"/>
</dbReference>
<dbReference type="GO" id="GO:0004407">
    <property type="term" value="F:histone deacetylase activity"/>
    <property type="evidence" value="ECO:0007669"/>
    <property type="project" value="TreeGrafter"/>
</dbReference>
<dbReference type="OrthoDB" id="9808367at2"/>
<dbReference type="SUPFAM" id="SSF52768">
    <property type="entry name" value="Arginase/deacetylase"/>
    <property type="match status" value="1"/>
</dbReference>
<reference evidence="3 4" key="1">
    <citation type="submission" date="2019-03" db="EMBL/GenBank/DDBJ databases">
        <title>Genomic Encyclopedia of Type Strains, Phase IV (KMG-IV): sequencing the most valuable type-strain genomes for metagenomic binning, comparative biology and taxonomic classification.</title>
        <authorList>
            <person name="Goeker M."/>
        </authorList>
    </citation>
    <scope>NUCLEOTIDE SEQUENCE [LARGE SCALE GENOMIC DNA]</scope>
    <source>
        <strain evidence="3 4">DSM 101688</strain>
    </source>
</reference>
<dbReference type="Pfam" id="PF00850">
    <property type="entry name" value="Hist_deacetyl"/>
    <property type="match status" value="1"/>
</dbReference>
<evidence type="ECO:0000313" key="4">
    <source>
        <dbReference type="Proteomes" id="UP000295304"/>
    </source>
</evidence>